<gene>
    <name evidence="1" type="ORF">A9Y76_04700</name>
</gene>
<dbReference type="OrthoDB" id="8720415at2"/>
<proteinExistence type="predicted"/>
<evidence type="ECO:0000313" key="1">
    <source>
        <dbReference type="EMBL" id="ANJ71812.1"/>
    </source>
</evidence>
<dbReference type="GeneID" id="61525312"/>
<dbReference type="EMBL" id="CP016022">
    <property type="protein sequence ID" value="ANJ71812.1"/>
    <property type="molecule type" value="Genomic_DNA"/>
</dbReference>
<evidence type="ECO:0000313" key="2">
    <source>
        <dbReference type="Proteomes" id="UP000078572"/>
    </source>
</evidence>
<protein>
    <submittedName>
        <fullName evidence="1">Uncharacterized protein</fullName>
    </submittedName>
</protein>
<organism evidence="1 2">
    <name type="scientific">Ralstonia insidiosa</name>
    <dbReference type="NCBI Taxonomy" id="190721"/>
    <lineage>
        <taxon>Bacteria</taxon>
        <taxon>Pseudomonadati</taxon>
        <taxon>Pseudomonadota</taxon>
        <taxon>Betaproteobacteria</taxon>
        <taxon>Burkholderiales</taxon>
        <taxon>Burkholderiaceae</taxon>
        <taxon>Ralstonia</taxon>
    </lineage>
</organism>
<dbReference type="RefSeq" id="WP_064802378.1">
    <property type="nucleotide sequence ID" value="NZ_CP016022.1"/>
</dbReference>
<sequence>MTVESNWRTEVYKDFDVYVLAIPRAARKSVKGGAATPRLWDFVVRICESGADPTAVETLVAHSHDERPLPTRESAEDAGLARGYGLIDALLGHGSVQQSIDL</sequence>
<name>A0A191ZUQ0_9RALS</name>
<keyword evidence="2" id="KW-1185">Reference proteome</keyword>
<dbReference type="AlphaFoldDB" id="A0A191ZUQ0"/>
<accession>A0A191ZUQ0</accession>
<reference evidence="2" key="1">
    <citation type="submission" date="2016-06" db="EMBL/GenBank/DDBJ databases">
        <authorList>
            <person name="Xu Y."/>
            <person name="Nagy A."/>
            <person name="Yan X."/>
            <person name="Kim S.W."/>
            <person name="Haley B."/>
            <person name="Liu N.T."/>
            <person name="Nou X."/>
        </authorList>
    </citation>
    <scope>NUCLEOTIDE SEQUENCE [LARGE SCALE GENOMIC DNA]</scope>
    <source>
        <strain evidence="2">ATCC 49129</strain>
    </source>
</reference>
<dbReference type="Proteomes" id="UP000078572">
    <property type="component" value="Chromosome 1"/>
</dbReference>